<reference evidence="8" key="1">
    <citation type="submission" date="2018-06" db="EMBL/GenBank/DDBJ databases">
        <authorList>
            <person name="Zhirakovskaya E."/>
        </authorList>
    </citation>
    <scope>NUCLEOTIDE SEQUENCE</scope>
</reference>
<dbReference type="SUPFAM" id="SSF88659">
    <property type="entry name" value="Sigma3 and sigma4 domains of RNA polymerase sigma factors"/>
    <property type="match status" value="1"/>
</dbReference>
<protein>
    <recommendedName>
        <fullName evidence="7">RNA polymerase sigma-70 region 2 domain-containing protein</fullName>
    </recommendedName>
</protein>
<dbReference type="GO" id="GO:0016987">
    <property type="term" value="F:sigma factor activity"/>
    <property type="evidence" value="ECO:0007669"/>
    <property type="project" value="UniProtKB-KW"/>
</dbReference>
<organism evidence="8">
    <name type="scientific">hydrothermal vent metagenome</name>
    <dbReference type="NCBI Taxonomy" id="652676"/>
    <lineage>
        <taxon>unclassified sequences</taxon>
        <taxon>metagenomes</taxon>
        <taxon>ecological metagenomes</taxon>
    </lineage>
</organism>
<dbReference type="AlphaFoldDB" id="A0A3B1AL31"/>
<dbReference type="PANTHER" id="PTHR43133:SF8">
    <property type="entry name" value="RNA POLYMERASE SIGMA FACTOR HI_1459-RELATED"/>
    <property type="match status" value="1"/>
</dbReference>
<accession>A0A3B1AL31</accession>
<gene>
    <name evidence="8" type="ORF">MNBD_GAMMA22-2840</name>
</gene>
<evidence type="ECO:0000256" key="1">
    <source>
        <dbReference type="ARBA" id="ARBA00010641"/>
    </source>
</evidence>
<feature type="region of interest" description="Disordered" evidence="6">
    <location>
        <begin position="1"/>
        <end position="25"/>
    </location>
</feature>
<dbReference type="InterPro" id="IPR014289">
    <property type="entry name" value="RNA_pol_sigma-24-rel"/>
</dbReference>
<dbReference type="InterPro" id="IPR039425">
    <property type="entry name" value="RNA_pol_sigma-70-like"/>
</dbReference>
<evidence type="ECO:0000256" key="4">
    <source>
        <dbReference type="ARBA" id="ARBA00023125"/>
    </source>
</evidence>
<evidence type="ECO:0000259" key="7">
    <source>
        <dbReference type="Pfam" id="PF04542"/>
    </source>
</evidence>
<dbReference type="EMBL" id="UOFS01000045">
    <property type="protein sequence ID" value="VAX00693.1"/>
    <property type="molecule type" value="Genomic_DNA"/>
</dbReference>
<proteinExistence type="inferred from homology"/>
<evidence type="ECO:0000313" key="8">
    <source>
        <dbReference type="EMBL" id="VAX00693.1"/>
    </source>
</evidence>
<dbReference type="Gene3D" id="1.10.1740.10">
    <property type="match status" value="1"/>
</dbReference>
<evidence type="ECO:0000256" key="5">
    <source>
        <dbReference type="ARBA" id="ARBA00023163"/>
    </source>
</evidence>
<dbReference type="InterPro" id="IPR013325">
    <property type="entry name" value="RNA_pol_sigma_r2"/>
</dbReference>
<sequence>MKGIEFKSSGEVMKDEPQSSQLSQPEQWLNDHGDYLFNFAIQKLKNPAHAEDVVQETLLSALIASKKESQYLGKSSEKTWLTGILNHKIIDFIRKQVRELTIEDIVALSDSNMENGIDNLFDSRGRWLNPPQKWGNPEELLHNRQFLTTLNHCLSKLNPTMTQIFSMKEISGKTPKEICNKLDITPANFNVIFYRIRMKLRQCIEHIWDKK</sequence>
<dbReference type="Pfam" id="PF04542">
    <property type="entry name" value="Sigma70_r2"/>
    <property type="match status" value="1"/>
</dbReference>
<dbReference type="NCBIfam" id="TIGR02937">
    <property type="entry name" value="sigma70-ECF"/>
    <property type="match status" value="1"/>
</dbReference>
<dbReference type="NCBIfam" id="TIGR02943">
    <property type="entry name" value="Sig70_famx1"/>
    <property type="match status" value="1"/>
</dbReference>
<keyword evidence="2" id="KW-0805">Transcription regulation</keyword>
<dbReference type="GO" id="GO:0006352">
    <property type="term" value="P:DNA-templated transcription initiation"/>
    <property type="evidence" value="ECO:0007669"/>
    <property type="project" value="InterPro"/>
</dbReference>
<dbReference type="PANTHER" id="PTHR43133">
    <property type="entry name" value="RNA POLYMERASE ECF-TYPE SIGMA FACTO"/>
    <property type="match status" value="1"/>
</dbReference>
<name>A0A3B1AL31_9ZZZZ</name>
<keyword evidence="5" id="KW-0804">Transcription</keyword>
<evidence type="ECO:0000256" key="2">
    <source>
        <dbReference type="ARBA" id="ARBA00023015"/>
    </source>
</evidence>
<dbReference type="InterPro" id="IPR036388">
    <property type="entry name" value="WH-like_DNA-bd_sf"/>
</dbReference>
<dbReference type="GO" id="GO:0003677">
    <property type="term" value="F:DNA binding"/>
    <property type="evidence" value="ECO:0007669"/>
    <property type="project" value="UniProtKB-KW"/>
</dbReference>
<dbReference type="InterPro" id="IPR007627">
    <property type="entry name" value="RNA_pol_sigma70_r2"/>
</dbReference>
<dbReference type="InterPro" id="IPR013324">
    <property type="entry name" value="RNA_pol_sigma_r3/r4-like"/>
</dbReference>
<evidence type="ECO:0000256" key="3">
    <source>
        <dbReference type="ARBA" id="ARBA00023082"/>
    </source>
</evidence>
<dbReference type="SUPFAM" id="SSF88946">
    <property type="entry name" value="Sigma2 domain of RNA polymerase sigma factors"/>
    <property type="match status" value="1"/>
</dbReference>
<keyword evidence="3" id="KW-0731">Sigma factor</keyword>
<dbReference type="Gene3D" id="1.10.10.10">
    <property type="entry name" value="Winged helix-like DNA-binding domain superfamily/Winged helix DNA-binding domain"/>
    <property type="match status" value="1"/>
</dbReference>
<dbReference type="InterPro" id="IPR014284">
    <property type="entry name" value="RNA_pol_sigma-70_dom"/>
</dbReference>
<evidence type="ECO:0000256" key="6">
    <source>
        <dbReference type="SAM" id="MobiDB-lite"/>
    </source>
</evidence>
<keyword evidence="4" id="KW-0238">DNA-binding</keyword>
<comment type="similarity">
    <text evidence="1">Belongs to the sigma-70 factor family. ECF subfamily.</text>
</comment>
<feature type="domain" description="RNA polymerase sigma-70 region 2" evidence="7">
    <location>
        <begin position="31"/>
        <end position="98"/>
    </location>
</feature>